<evidence type="ECO:0000313" key="24">
    <source>
        <dbReference type="Proteomes" id="UP001597115"/>
    </source>
</evidence>
<evidence type="ECO:0000256" key="2">
    <source>
        <dbReference type="ARBA" id="ARBA00004799"/>
    </source>
</evidence>
<dbReference type="InterPro" id="IPR036565">
    <property type="entry name" value="Mur-like_cat_sf"/>
</dbReference>
<sequence>MDFARSSDPAVQRQLDRLAALSPGRDILGLERITALLDRLGNPELRLPPVLHVAGTNGKGSTCAFLRAAIEAAGLTAHVYTSPHLVRFNERIRIAGTLIEDQALAPLLAEVLDVSEDLNASFFEVTTAAAFLAFARTPADACIVEVGLGGRLDATNVIPQPAACGIAALGIDHQSFLGESLGEIAGEKAGIARAGVPLVTLAYPDEAERTIEAAIAASGAVRLKLGEAWSVEGQTYRDQFGSLELPSPTLPGQHQLLNAGLAIAMLRHQSDIVVPERALLEGISTARWPARLQRLAPGPLVGAREVWLDGGHNESAAQALAEALADRPRLHLILGMLANKDAATFLRVLAPVVRSVSAVPIADHDHHAPEALIEIARGLGLDAHACPDVPAALRDLDGPMLIAGSLYLAGTVLALNGEAPQ</sequence>
<dbReference type="InterPro" id="IPR001645">
    <property type="entry name" value="Folylpolyglutamate_synth"/>
</dbReference>
<evidence type="ECO:0000256" key="17">
    <source>
        <dbReference type="ARBA" id="ARBA00047493"/>
    </source>
</evidence>
<keyword evidence="8 21" id="KW-0436">Ligase</keyword>
<keyword evidence="9" id="KW-0479">Metal-binding</keyword>
<comment type="pathway">
    <text evidence="2">Cofactor biosynthesis; tetrahydrofolate biosynthesis; 7,8-dihydrofolate from 2-amino-4-hydroxy-6-hydroxymethyl-7,8-dihydropteridine diphosphate and 4-aminobenzoate: step 2/2.</text>
</comment>
<dbReference type="Gene3D" id="3.90.190.20">
    <property type="entry name" value="Mur ligase, C-terminal domain"/>
    <property type="match status" value="1"/>
</dbReference>
<dbReference type="PANTHER" id="PTHR11136:SF0">
    <property type="entry name" value="DIHYDROFOLATE SYNTHETASE-RELATED"/>
    <property type="match status" value="1"/>
</dbReference>
<comment type="pathway">
    <text evidence="3">Cofactor biosynthesis; tetrahydrofolylpolyglutamate biosynthesis.</text>
</comment>
<evidence type="ECO:0000256" key="11">
    <source>
        <dbReference type="ARBA" id="ARBA00022840"/>
    </source>
</evidence>
<evidence type="ECO:0000256" key="7">
    <source>
        <dbReference type="ARBA" id="ARBA00019357"/>
    </source>
</evidence>
<protein>
    <recommendedName>
        <fullName evidence="7">Dihydrofolate synthase/folylpolyglutamate synthase</fullName>
        <ecNumber evidence="5">6.3.2.12</ecNumber>
        <ecNumber evidence="6">6.3.2.17</ecNumber>
    </recommendedName>
    <alternativeName>
        <fullName evidence="16">Folylpoly-gamma-glutamate synthetase-dihydrofolate synthetase</fullName>
    </alternativeName>
    <alternativeName>
        <fullName evidence="14">Folylpolyglutamate synthetase</fullName>
    </alternativeName>
    <alternativeName>
        <fullName evidence="15">Tetrahydrofolylpolyglutamate synthase</fullName>
    </alternativeName>
</protein>
<evidence type="ECO:0000256" key="8">
    <source>
        <dbReference type="ARBA" id="ARBA00022598"/>
    </source>
</evidence>
<evidence type="ECO:0000256" key="1">
    <source>
        <dbReference type="ARBA" id="ARBA00002714"/>
    </source>
</evidence>
<organism evidence="23 24">
    <name type="scientific">Sphingomonas tabacisoli</name>
    <dbReference type="NCBI Taxonomy" id="2249466"/>
    <lineage>
        <taxon>Bacteria</taxon>
        <taxon>Pseudomonadati</taxon>
        <taxon>Pseudomonadota</taxon>
        <taxon>Alphaproteobacteria</taxon>
        <taxon>Sphingomonadales</taxon>
        <taxon>Sphingomonadaceae</taxon>
        <taxon>Sphingomonas</taxon>
    </lineage>
</organism>
<evidence type="ECO:0000313" key="23">
    <source>
        <dbReference type="EMBL" id="MFD1611898.1"/>
    </source>
</evidence>
<dbReference type="EC" id="6.3.2.17" evidence="6"/>
<evidence type="ECO:0000256" key="18">
    <source>
        <dbReference type="ARBA" id="ARBA00047808"/>
    </source>
</evidence>
<evidence type="ECO:0000256" key="19">
    <source>
        <dbReference type="ARBA" id="ARBA00049035"/>
    </source>
</evidence>
<dbReference type="PIRSF" id="PIRSF001563">
    <property type="entry name" value="Folylpolyglu_synth"/>
    <property type="match status" value="1"/>
</dbReference>
<evidence type="ECO:0000256" key="3">
    <source>
        <dbReference type="ARBA" id="ARBA00005150"/>
    </source>
</evidence>
<comment type="function">
    <text evidence="1">Functions in two distinct reactions of the de novo folate biosynthetic pathway. Catalyzes the addition of a glutamate residue to dihydropteroate (7,8-dihydropteroate or H2Pte) to form dihydrofolate (7,8-dihydrofolate monoglutamate or H2Pte-Glu). Also catalyzes successive additions of L-glutamate to tetrahydrofolate or 10-formyltetrahydrofolate or 5,10-methylenetetrahydrofolate, leading to folylpolyglutamate derivatives.</text>
</comment>
<dbReference type="Pfam" id="PF02875">
    <property type="entry name" value="Mur_ligase_C"/>
    <property type="match status" value="1"/>
</dbReference>
<dbReference type="EMBL" id="JBHUDY010000001">
    <property type="protein sequence ID" value="MFD1611898.1"/>
    <property type="molecule type" value="Genomic_DNA"/>
</dbReference>
<evidence type="ECO:0000256" key="6">
    <source>
        <dbReference type="ARBA" id="ARBA00013025"/>
    </source>
</evidence>
<feature type="domain" description="Mur ligase C-terminal" evidence="22">
    <location>
        <begin position="305"/>
        <end position="394"/>
    </location>
</feature>
<dbReference type="SUPFAM" id="SSF53244">
    <property type="entry name" value="MurD-like peptide ligases, peptide-binding domain"/>
    <property type="match status" value="1"/>
</dbReference>
<evidence type="ECO:0000259" key="22">
    <source>
        <dbReference type="Pfam" id="PF02875"/>
    </source>
</evidence>
<dbReference type="PROSITE" id="PS01012">
    <property type="entry name" value="FOLYLPOLYGLU_SYNT_2"/>
    <property type="match status" value="1"/>
</dbReference>
<dbReference type="EC" id="6.3.2.12" evidence="5"/>
<keyword evidence="13" id="KW-0289">Folate biosynthesis</keyword>
<dbReference type="InterPro" id="IPR004101">
    <property type="entry name" value="Mur_ligase_C"/>
</dbReference>
<evidence type="ECO:0000256" key="4">
    <source>
        <dbReference type="ARBA" id="ARBA00008276"/>
    </source>
</evidence>
<comment type="catalytic activity">
    <reaction evidence="17">
        <text>(6S)-5,6,7,8-tetrahydrofolyl-(gamma-L-Glu)(n) + L-glutamate + ATP = (6S)-5,6,7,8-tetrahydrofolyl-(gamma-L-Glu)(n+1) + ADP + phosphate + H(+)</text>
        <dbReference type="Rhea" id="RHEA:10580"/>
        <dbReference type="Rhea" id="RHEA-COMP:14738"/>
        <dbReference type="Rhea" id="RHEA-COMP:14740"/>
        <dbReference type="ChEBI" id="CHEBI:15378"/>
        <dbReference type="ChEBI" id="CHEBI:29985"/>
        <dbReference type="ChEBI" id="CHEBI:30616"/>
        <dbReference type="ChEBI" id="CHEBI:43474"/>
        <dbReference type="ChEBI" id="CHEBI:141005"/>
        <dbReference type="ChEBI" id="CHEBI:456216"/>
        <dbReference type="EC" id="6.3.2.17"/>
    </reaction>
</comment>
<comment type="similarity">
    <text evidence="4 21">Belongs to the folylpolyglutamate synthase family.</text>
</comment>
<proteinExistence type="inferred from homology"/>
<evidence type="ECO:0000256" key="5">
    <source>
        <dbReference type="ARBA" id="ARBA00013023"/>
    </source>
</evidence>
<dbReference type="SUPFAM" id="SSF53623">
    <property type="entry name" value="MurD-like peptide ligases, catalytic domain"/>
    <property type="match status" value="1"/>
</dbReference>
<name>A0ABW4I365_9SPHN</name>
<gene>
    <name evidence="23" type="ORF">ACFSCW_08800</name>
</gene>
<evidence type="ECO:0000256" key="13">
    <source>
        <dbReference type="ARBA" id="ARBA00022909"/>
    </source>
</evidence>
<dbReference type="PANTHER" id="PTHR11136">
    <property type="entry name" value="FOLYLPOLYGLUTAMATE SYNTHASE-RELATED"/>
    <property type="match status" value="1"/>
</dbReference>
<evidence type="ECO:0000256" key="16">
    <source>
        <dbReference type="ARBA" id="ARBA00032510"/>
    </source>
</evidence>
<keyword evidence="24" id="KW-1185">Reference proteome</keyword>
<comment type="catalytic activity">
    <reaction evidence="18">
        <text>10-formyltetrahydrofolyl-(gamma-L-Glu)(n) + L-glutamate + ATP = 10-formyltetrahydrofolyl-(gamma-L-Glu)(n+1) + ADP + phosphate + H(+)</text>
        <dbReference type="Rhea" id="RHEA:51904"/>
        <dbReference type="Rhea" id="RHEA-COMP:13088"/>
        <dbReference type="Rhea" id="RHEA-COMP:14300"/>
        <dbReference type="ChEBI" id="CHEBI:15378"/>
        <dbReference type="ChEBI" id="CHEBI:29985"/>
        <dbReference type="ChEBI" id="CHEBI:30616"/>
        <dbReference type="ChEBI" id="CHEBI:43474"/>
        <dbReference type="ChEBI" id="CHEBI:134413"/>
        <dbReference type="ChEBI" id="CHEBI:456216"/>
        <dbReference type="EC" id="6.3.2.17"/>
    </reaction>
</comment>
<keyword evidence="12" id="KW-0460">Magnesium</keyword>
<comment type="caution">
    <text evidence="23">The sequence shown here is derived from an EMBL/GenBank/DDBJ whole genome shotgun (WGS) entry which is preliminary data.</text>
</comment>
<keyword evidence="10 21" id="KW-0547">Nucleotide-binding</keyword>
<keyword evidence="11 21" id="KW-0067">ATP-binding</keyword>
<dbReference type="GO" id="GO:0016874">
    <property type="term" value="F:ligase activity"/>
    <property type="evidence" value="ECO:0007669"/>
    <property type="project" value="UniProtKB-KW"/>
</dbReference>
<dbReference type="Proteomes" id="UP001597115">
    <property type="component" value="Unassembled WGS sequence"/>
</dbReference>
<dbReference type="Gene3D" id="3.40.1190.10">
    <property type="entry name" value="Mur-like, catalytic domain"/>
    <property type="match status" value="1"/>
</dbReference>
<dbReference type="InterPro" id="IPR018109">
    <property type="entry name" value="Folylpolyglutamate_synth_CS"/>
</dbReference>
<comment type="catalytic activity">
    <reaction evidence="20">
        <text>7,8-dihydropteroate + L-glutamate + ATP = 7,8-dihydrofolate + ADP + phosphate + H(+)</text>
        <dbReference type="Rhea" id="RHEA:23584"/>
        <dbReference type="ChEBI" id="CHEBI:15378"/>
        <dbReference type="ChEBI" id="CHEBI:17839"/>
        <dbReference type="ChEBI" id="CHEBI:29985"/>
        <dbReference type="ChEBI" id="CHEBI:30616"/>
        <dbReference type="ChEBI" id="CHEBI:43474"/>
        <dbReference type="ChEBI" id="CHEBI:57451"/>
        <dbReference type="ChEBI" id="CHEBI:456216"/>
        <dbReference type="EC" id="6.3.2.12"/>
    </reaction>
</comment>
<dbReference type="RefSeq" id="WP_380888472.1">
    <property type="nucleotide sequence ID" value="NZ_JBHUDY010000001.1"/>
</dbReference>
<evidence type="ECO:0000256" key="14">
    <source>
        <dbReference type="ARBA" id="ARBA00030048"/>
    </source>
</evidence>
<evidence type="ECO:0000256" key="21">
    <source>
        <dbReference type="PIRNR" id="PIRNR001563"/>
    </source>
</evidence>
<reference evidence="24" key="1">
    <citation type="journal article" date="2019" name="Int. J. Syst. Evol. Microbiol.">
        <title>The Global Catalogue of Microorganisms (GCM) 10K type strain sequencing project: providing services to taxonomists for standard genome sequencing and annotation.</title>
        <authorList>
            <consortium name="The Broad Institute Genomics Platform"/>
            <consortium name="The Broad Institute Genome Sequencing Center for Infectious Disease"/>
            <person name="Wu L."/>
            <person name="Ma J."/>
        </authorList>
    </citation>
    <scope>NUCLEOTIDE SEQUENCE [LARGE SCALE GENOMIC DNA]</scope>
    <source>
        <strain evidence="24">CGMCC 1.16275</strain>
    </source>
</reference>
<comment type="catalytic activity">
    <reaction evidence="19">
        <text>(6R)-5,10-methylenetetrahydrofolyl-(gamma-L-Glu)(n) + L-glutamate + ATP = (6R)-5,10-methylenetetrahydrofolyl-(gamma-L-Glu)(n+1) + ADP + phosphate + H(+)</text>
        <dbReference type="Rhea" id="RHEA:51912"/>
        <dbReference type="Rhea" id="RHEA-COMP:13257"/>
        <dbReference type="Rhea" id="RHEA-COMP:13258"/>
        <dbReference type="ChEBI" id="CHEBI:15378"/>
        <dbReference type="ChEBI" id="CHEBI:29985"/>
        <dbReference type="ChEBI" id="CHEBI:30616"/>
        <dbReference type="ChEBI" id="CHEBI:43474"/>
        <dbReference type="ChEBI" id="CHEBI:136572"/>
        <dbReference type="ChEBI" id="CHEBI:456216"/>
        <dbReference type="EC" id="6.3.2.17"/>
    </reaction>
</comment>
<evidence type="ECO:0000256" key="20">
    <source>
        <dbReference type="ARBA" id="ARBA00049161"/>
    </source>
</evidence>
<accession>A0ABW4I365</accession>
<evidence type="ECO:0000256" key="12">
    <source>
        <dbReference type="ARBA" id="ARBA00022842"/>
    </source>
</evidence>
<dbReference type="InterPro" id="IPR036615">
    <property type="entry name" value="Mur_ligase_C_dom_sf"/>
</dbReference>
<dbReference type="NCBIfam" id="TIGR01499">
    <property type="entry name" value="folC"/>
    <property type="match status" value="1"/>
</dbReference>
<evidence type="ECO:0000256" key="9">
    <source>
        <dbReference type="ARBA" id="ARBA00022723"/>
    </source>
</evidence>
<evidence type="ECO:0000256" key="15">
    <source>
        <dbReference type="ARBA" id="ARBA00030592"/>
    </source>
</evidence>
<evidence type="ECO:0000256" key="10">
    <source>
        <dbReference type="ARBA" id="ARBA00022741"/>
    </source>
</evidence>